<protein>
    <submittedName>
        <fullName evidence="1">Uncharacterized protein</fullName>
    </submittedName>
</protein>
<dbReference type="EMBL" id="CALYLK010000131">
    <property type="protein sequence ID" value="CAH8216522.1"/>
    <property type="molecule type" value="Genomic_DNA"/>
</dbReference>
<reference evidence="1" key="1">
    <citation type="submission" date="2022-06" db="EMBL/GenBank/DDBJ databases">
        <authorList>
            <person name="Goudenege D."/>
            <person name="Le Roux F."/>
        </authorList>
    </citation>
    <scope>NUCLEOTIDE SEQUENCE</scope>
    <source>
        <strain evidence="1">12-063</strain>
    </source>
</reference>
<keyword evidence="2" id="KW-1185">Reference proteome</keyword>
<evidence type="ECO:0000313" key="2">
    <source>
        <dbReference type="Proteomes" id="UP001152658"/>
    </source>
</evidence>
<dbReference type="Proteomes" id="UP001152658">
    <property type="component" value="Unassembled WGS sequence"/>
</dbReference>
<accession>A0ABN8TSD0</accession>
<comment type="caution">
    <text evidence="1">The sequence shown here is derived from an EMBL/GenBank/DDBJ whole genome shotgun (WGS) entry which is preliminary data.</text>
</comment>
<gene>
    <name evidence="1" type="ORF">VAE063_900209</name>
</gene>
<evidence type="ECO:0000313" key="1">
    <source>
        <dbReference type="EMBL" id="CAH8216522.1"/>
    </source>
</evidence>
<name>A0ABN8TSD0_9VIBR</name>
<sequence length="39" mass="4804">MSHYRLRCHCFMQIDKPTFLVSDRFLLGIVLIDINYEEW</sequence>
<proteinExistence type="predicted"/>
<organism evidence="1 2">
    <name type="scientific">Vibrio aestuarianus</name>
    <dbReference type="NCBI Taxonomy" id="28171"/>
    <lineage>
        <taxon>Bacteria</taxon>
        <taxon>Pseudomonadati</taxon>
        <taxon>Pseudomonadota</taxon>
        <taxon>Gammaproteobacteria</taxon>
        <taxon>Vibrionales</taxon>
        <taxon>Vibrionaceae</taxon>
        <taxon>Vibrio</taxon>
    </lineage>
</organism>